<dbReference type="AlphaFoldDB" id="A0A850QP04"/>
<dbReference type="Pfam" id="PF21917">
    <property type="entry name" value="NMB0537_N"/>
    <property type="match status" value="1"/>
</dbReference>
<evidence type="ECO:0000256" key="5">
    <source>
        <dbReference type="ARBA" id="ARBA00023122"/>
    </source>
</evidence>
<dbReference type="RefSeq" id="WP_176803960.1">
    <property type="nucleotide sequence ID" value="NZ_JABXYJ010000006.1"/>
</dbReference>
<dbReference type="PROSITE" id="PS51371">
    <property type="entry name" value="CBS"/>
    <property type="match status" value="2"/>
</dbReference>
<dbReference type="Gene3D" id="3.10.580.10">
    <property type="entry name" value="CBS-domain"/>
    <property type="match status" value="1"/>
</dbReference>
<dbReference type="SUPFAM" id="SSF56176">
    <property type="entry name" value="FAD-binding/transporter-associated domain-like"/>
    <property type="match status" value="1"/>
</dbReference>
<dbReference type="InterPro" id="IPR005170">
    <property type="entry name" value="Transptr-assoc_dom"/>
</dbReference>
<comment type="caution">
    <text evidence="11">The sequence shown here is derived from an EMBL/GenBank/DDBJ whole genome shotgun (WGS) entry which is preliminary data.</text>
</comment>
<proteinExistence type="inferred from homology"/>
<evidence type="ECO:0000313" key="12">
    <source>
        <dbReference type="Proteomes" id="UP000588051"/>
    </source>
</evidence>
<dbReference type="FunFam" id="3.10.580.10:FF:000002">
    <property type="entry name" value="Magnesium/cobalt efflux protein CorC"/>
    <property type="match status" value="1"/>
</dbReference>
<evidence type="ECO:0000256" key="4">
    <source>
        <dbReference type="ARBA" id="ARBA00022842"/>
    </source>
</evidence>
<comment type="similarity">
    <text evidence="1">Belongs to the UPF0053 family.</text>
</comment>
<dbReference type="SUPFAM" id="SSF54631">
    <property type="entry name" value="CBS-domain pair"/>
    <property type="match status" value="1"/>
</dbReference>
<protein>
    <recommendedName>
        <fullName evidence="8">Magnesium and cobalt efflux protein CorC</fullName>
    </recommendedName>
</protein>
<keyword evidence="2" id="KW-0813">Transport</keyword>
<dbReference type="Pfam" id="PF03471">
    <property type="entry name" value="CorC_HlyC"/>
    <property type="match status" value="1"/>
</dbReference>
<reference evidence="11 12" key="1">
    <citation type="submission" date="2020-06" db="EMBL/GenBank/DDBJ databases">
        <authorList>
            <person name="Qiu C."/>
            <person name="Liu Z."/>
        </authorList>
    </citation>
    <scope>NUCLEOTIDE SEQUENCE [LARGE SCALE GENOMIC DNA]</scope>
    <source>
        <strain evidence="11 12">EM 1</strain>
    </source>
</reference>
<keyword evidence="3" id="KW-0677">Repeat</keyword>
<dbReference type="GO" id="GO:0005886">
    <property type="term" value="C:plasma membrane"/>
    <property type="evidence" value="ECO:0007669"/>
    <property type="project" value="TreeGrafter"/>
</dbReference>
<feature type="domain" description="CBS" evidence="10">
    <location>
        <begin position="73"/>
        <end position="133"/>
    </location>
</feature>
<comment type="function">
    <text evidence="7">Plays a role in the transport of magnesium and cobalt ions.</text>
</comment>
<evidence type="ECO:0000256" key="2">
    <source>
        <dbReference type="ARBA" id="ARBA00022448"/>
    </source>
</evidence>
<dbReference type="InterPro" id="IPR054115">
    <property type="entry name" value="CorC_N"/>
</dbReference>
<keyword evidence="4" id="KW-0460">Magnesium</keyword>
<dbReference type="PANTHER" id="PTHR22777">
    <property type="entry name" value="HEMOLYSIN-RELATED"/>
    <property type="match status" value="1"/>
</dbReference>
<evidence type="ECO:0000256" key="8">
    <source>
        <dbReference type="ARBA" id="ARBA00040729"/>
    </source>
</evidence>
<dbReference type="InterPro" id="IPR044751">
    <property type="entry name" value="Ion_transp-like_CBS"/>
</dbReference>
<sequence>MQEHSSKVRSSDLKPHRSLFERLTALISPEPENRTELLDVLTDAQERHLIDADALAMIEGVFQVSDLAARDIMVPRTQMDIVDISRPIEEWIPEVLRAAHSRFPVIDDDPDKVVGILLAKDLLRYYAEETFDVREMLRPVIYIPESKRLNVLLRDFRANRNHMAMVVDEYGGVAGLITIEDVLEQIVGDIDDEYDFDEEEDNILALENKGNGKRWRIKGITELEQLNAVLGVNLPGNEGQTIGELVSHHLGEVPHKGDEFQIDTLHFEVLRADAREVQILQVEQRPTALAHE</sequence>
<dbReference type="Pfam" id="PF00571">
    <property type="entry name" value="CBS"/>
    <property type="match status" value="2"/>
</dbReference>
<keyword evidence="5 9" id="KW-0129">CBS domain</keyword>
<dbReference type="EMBL" id="JABXYJ010000006">
    <property type="protein sequence ID" value="NVO78420.1"/>
    <property type="molecule type" value="Genomic_DNA"/>
</dbReference>
<dbReference type="SMART" id="SM00116">
    <property type="entry name" value="CBS"/>
    <property type="match status" value="2"/>
</dbReference>
<name>A0A850QP04_9BURK</name>
<evidence type="ECO:0000259" key="10">
    <source>
        <dbReference type="PROSITE" id="PS51371"/>
    </source>
</evidence>
<dbReference type="InterPro" id="IPR036318">
    <property type="entry name" value="FAD-bd_PCMH-like_sf"/>
</dbReference>
<evidence type="ECO:0000256" key="9">
    <source>
        <dbReference type="PROSITE-ProRule" id="PRU00703"/>
    </source>
</evidence>
<dbReference type="Proteomes" id="UP000588051">
    <property type="component" value="Unassembled WGS sequence"/>
</dbReference>
<dbReference type="PANTHER" id="PTHR22777:SF27">
    <property type="entry name" value="MAGNESIUM AND COBALT EFFLUX PROTEIN CORC"/>
    <property type="match status" value="1"/>
</dbReference>
<dbReference type="CDD" id="cd04590">
    <property type="entry name" value="CBS_pair_CorC_HlyC_assoc"/>
    <property type="match status" value="1"/>
</dbReference>
<dbReference type="InterPro" id="IPR000644">
    <property type="entry name" value="CBS_dom"/>
</dbReference>
<keyword evidence="12" id="KW-1185">Reference proteome</keyword>
<evidence type="ECO:0000256" key="3">
    <source>
        <dbReference type="ARBA" id="ARBA00022737"/>
    </source>
</evidence>
<evidence type="ECO:0000313" key="11">
    <source>
        <dbReference type="EMBL" id="NVO78420.1"/>
    </source>
</evidence>
<dbReference type="InterPro" id="IPR016169">
    <property type="entry name" value="FAD-bd_PCMH_sub2"/>
</dbReference>
<feature type="domain" description="CBS" evidence="10">
    <location>
        <begin position="136"/>
        <end position="193"/>
    </location>
</feature>
<dbReference type="SMART" id="SM01091">
    <property type="entry name" value="CorC_HlyC"/>
    <property type="match status" value="1"/>
</dbReference>
<evidence type="ECO:0000256" key="6">
    <source>
        <dbReference type="ARBA" id="ARBA00023285"/>
    </source>
</evidence>
<accession>A0A850QP04</accession>
<evidence type="ECO:0000256" key="1">
    <source>
        <dbReference type="ARBA" id="ARBA00006337"/>
    </source>
</evidence>
<gene>
    <name evidence="11" type="ORF">HV832_11320</name>
</gene>
<dbReference type="Gene3D" id="3.30.465.10">
    <property type="match status" value="1"/>
</dbReference>
<evidence type="ECO:0000256" key="7">
    <source>
        <dbReference type="ARBA" id="ARBA00037273"/>
    </source>
</evidence>
<dbReference type="InterPro" id="IPR046342">
    <property type="entry name" value="CBS_dom_sf"/>
</dbReference>
<keyword evidence="6" id="KW-0170">Cobalt</keyword>
<organism evidence="11 12">
    <name type="scientific">Undibacterium oligocarboniphilum</name>
    <dbReference type="NCBI Taxonomy" id="666702"/>
    <lineage>
        <taxon>Bacteria</taxon>
        <taxon>Pseudomonadati</taxon>
        <taxon>Pseudomonadota</taxon>
        <taxon>Betaproteobacteria</taxon>
        <taxon>Burkholderiales</taxon>
        <taxon>Oxalobacteraceae</taxon>
        <taxon>Undibacterium</taxon>
    </lineage>
</organism>
<dbReference type="GO" id="GO:0050660">
    <property type="term" value="F:flavin adenine dinucleotide binding"/>
    <property type="evidence" value="ECO:0007669"/>
    <property type="project" value="InterPro"/>
</dbReference>